<organism evidence="2 3">
    <name type="scientific">Pyricularia oryzae (strain 70-15 / ATCC MYA-4617 / FGSC 8958)</name>
    <name type="common">Rice blast fungus</name>
    <name type="synonym">Magnaporthe oryzae</name>
    <dbReference type="NCBI Taxonomy" id="242507"/>
    <lineage>
        <taxon>Eukaryota</taxon>
        <taxon>Fungi</taxon>
        <taxon>Dikarya</taxon>
        <taxon>Ascomycota</taxon>
        <taxon>Pezizomycotina</taxon>
        <taxon>Sordariomycetes</taxon>
        <taxon>Sordariomycetidae</taxon>
        <taxon>Magnaporthales</taxon>
        <taxon>Pyriculariaceae</taxon>
        <taxon>Pyricularia</taxon>
    </lineage>
</organism>
<reference evidence="2 3" key="1">
    <citation type="journal article" date="2005" name="Nature">
        <title>The genome sequence of the rice blast fungus Magnaporthe grisea.</title>
        <authorList>
            <person name="Dean R.A."/>
            <person name="Talbot N.J."/>
            <person name="Ebbole D.J."/>
            <person name="Farman M.L."/>
            <person name="Mitchell T.K."/>
            <person name="Orbach M.J."/>
            <person name="Thon M."/>
            <person name="Kulkarni R."/>
            <person name="Xu J.R."/>
            <person name="Pan H."/>
            <person name="Read N.D."/>
            <person name="Lee Y.H."/>
            <person name="Carbone I."/>
            <person name="Brown D."/>
            <person name="Oh Y.Y."/>
            <person name="Donofrio N."/>
            <person name="Jeong J.S."/>
            <person name="Soanes D.M."/>
            <person name="Djonovic S."/>
            <person name="Kolomiets E."/>
            <person name="Rehmeyer C."/>
            <person name="Li W."/>
            <person name="Harding M."/>
            <person name="Kim S."/>
            <person name="Lebrun M.H."/>
            <person name="Bohnert H."/>
            <person name="Coughlan S."/>
            <person name="Butler J."/>
            <person name="Calvo S."/>
            <person name="Ma L.J."/>
            <person name="Nicol R."/>
            <person name="Purcell S."/>
            <person name="Nusbaum C."/>
            <person name="Galagan J.E."/>
            <person name="Birren B.W."/>
        </authorList>
    </citation>
    <scope>NUCLEOTIDE SEQUENCE [LARGE SCALE GENOMIC DNA]</scope>
    <source>
        <strain evidence="3">70-15 / ATCC MYA-4617 / FGSC 8958</strain>
    </source>
</reference>
<sequence>MLLSLIQTHMSYLFIKTNFIGVRAQFIREHDPKPGRRWNYAVQVLYNPILPLVKASILVTLILPGSEGRVGLGPLFRGKSRYQLPDAETGMTDNKSGKKGRSRGGIRKQRPIQSRDVRVLRINDATSPSLTEDKKTDLRGRSPRRRRRRSAENTMTSANGIMRLSDVQREIDVLVKDLAVGPGGSYLLKRPTGHDERERQEQFRREMEQMEREVRSRQQAAAAPRKPPSEANFSSYAAGVVSCASSQAGPRIGPRTRSRTRNRDFSEARKPKHGDKRNGVIPPSEPTAPAWPF</sequence>
<feature type="compositionally biased region" description="Basic and acidic residues" evidence="1">
    <location>
        <begin position="131"/>
        <end position="140"/>
    </location>
</feature>
<feature type="region of interest" description="Disordered" evidence="1">
    <location>
        <begin position="83"/>
        <end position="160"/>
    </location>
</feature>
<evidence type="ECO:0000256" key="1">
    <source>
        <dbReference type="SAM" id="MobiDB-lite"/>
    </source>
</evidence>
<proteinExistence type="predicted"/>
<feature type="compositionally biased region" description="Basic residues" evidence="1">
    <location>
        <begin position="97"/>
        <end position="110"/>
    </location>
</feature>
<feature type="compositionally biased region" description="Basic and acidic residues" evidence="1">
    <location>
        <begin position="192"/>
        <end position="216"/>
    </location>
</feature>
<gene>
    <name evidence="2" type="ORF">MGG_12897</name>
</gene>
<keyword evidence="3" id="KW-1185">Reference proteome</keyword>
<name>G4N5F5_PYRO7</name>
<dbReference type="OMA" id="SANGIMR"/>
<dbReference type="Proteomes" id="UP000009058">
    <property type="component" value="Chromosome 3"/>
</dbReference>
<dbReference type="RefSeq" id="XP_003712819.1">
    <property type="nucleotide sequence ID" value="XM_003712771.1"/>
</dbReference>
<dbReference type="InParanoid" id="G4N5F5"/>
<dbReference type="KEGG" id="mgr:MGG_12897"/>
<feature type="region of interest" description="Disordered" evidence="1">
    <location>
        <begin position="186"/>
        <end position="293"/>
    </location>
</feature>
<evidence type="ECO:0000313" key="3">
    <source>
        <dbReference type="Proteomes" id="UP000009058"/>
    </source>
</evidence>
<reference key="2">
    <citation type="submission" date="2011-05" db="EMBL/GenBank/DDBJ databases">
        <title>The Genome Sequence of Magnaporthe oryzae 70-15.</title>
        <authorList>
            <consortium name="The Broad Institute Genome Sequencing Platform"/>
            <person name="Ma L.-J."/>
            <person name="Dead R."/>
            <person name="Young S.K."/>
            <person name="Zeng Q."/>
            <person name="Gargeya S."/>
            <person name="Fitzgerald M."/>
            <person name="Haas B."/>
            <person name="Abouelleil A."/>
            <person name="Alvarado L."/>
            <person name="Arachchi H.M."/>
            <person name="Berlin A."/>
            <person name="Brown A."/>
            <person name="Chapman S.B."/>
            <person name="Chen Z."/>
            <person name="Dunbar C."/>
            <person name="Freedman E."/>
            <person name="Gearin G."/>
            <person name="Gellesch M."/>
            <person name="Goldberg J."/>
            <person name="Griggs A."/>
            <person name="Gujja S."/>
            <person name="Heiman D."/>
            <person name="Howarth C."/>
            <person name="Larson L."/>
            <person name="Lui A."/>
            <person name="MacDonald P.J.P."/>
            <person name="Mehta T."/>
            <person name="Montmayeur A."/>
            <person name="Murphy C."/>
            <person name="Neiman D."/>
            <person name="Pearson M."/>
            <person name="Priest M."/>
            <person name="Roberts A."/>
            <person name="Saif S."/>
            <person name="Shea T."/>
            <person name="Shenoy N."/>
            <person name="Sisk P."/>
            <person name="Stolte C."/>
            <person name="Sykes S."/>
            <person name="Yandava C."/>
            <person name="Wortman J."/>
            <person name="Nusbaum C."/>
            <person name="Birren B."/>
        </authorList>
    </citation>
    <scope>NUCLEOTIDE SEQUENCE</scope>
    <source>
        <strain>70-15</strain>
    </source>
</reference>
<dbReference type="GeneID" id="5048833"/>
<dbReference type="HOGENOM" id="CLU_950196_0_0_1"/>
<dbReference type="OrthoDB" id="5283415at2759"/>
<protein>
    <submittedName>
        <fullName evidence="2">Uncharacterized protein</fullName>
    </submittedName>
</protein>
<dbReference type="VEuPathDB" id="FungiDB:MGG_12897"/>
<dbReference type="AlphaFoldDB" id="G4N5F5"/>
<accession>G4N5F5</accession>
<evidence type="ECO:0000313" key="2">
    <source>
        <dbReference type="EMBL" id="EHA53012.1"/>
    </source>
</evidence>
<dbReference type="EMBL" id="CM001233">
    <property type="protein sequence ID" value="EHA53012.1"/>
    <property type="molecule type" value="Genomic_DNA"/>
</dbReference>
<feature type="compositionally biased region" description="Pro residues" evidence="1">
    <location>
        <begin position="283"/>
        <end position="293"/>
    </location>
</feature>